<dbReference type="AlphaFoldDB" id="A0A0E9VYG9"/>
<protein>
    <submittedName>
        <fullName evidence="1">Uncharacterized protein</fullName>
    </submittedName>
</protein>
<evidence type="ECO:0000313" key="1">
    <source>
        <dbReference type="EMBL" id="JAH83137.1"/>
    </source>
</evidence>
<reference evidence="1" key="1">
    <citation type="submission" date="2014-11" db="EMBL/GenBank/DDBJ databases">
        <authorList>
            <person name="Amaro Gonzalez C."/>
        </authorList>
    </citation>
    <scope>NUCLEOTIDE SEQUENCE</scope>
</reference>
<dbReference type="EMBL" id="GBXM01025440">
    <property type="protein sequence ID" value="JAH83137.1"/>
    <property type="molecule type" value="Transcribed_RNA"/>
</dbReference>
<sequence>MNSSKGAGCTEMIMCQQFEFMPELRKY</sequence>
<accession>A0A0E9VYG9</accession>
<name>A0A0E9VYG9_ANGAN</name>
<proteinExistence type="predicted"/>
<reference evidence="1" key="2">
    <citation type="journal article" date="2015" name="Fish Shellfish Immunol.">
        <title>Early steps in the European eel (Anguilla anguilla)-Vibrio vulnificus interaction in the gills: Role of the RtxA13 toxin.</title>
        <authorList>
            <person name="Callol A."/>
            <person name="Pajuelo D."/>
            <person name="Ebbesson L."/>
            <person name="Teles M."/>
            <person name="MacKenzie S."/>
            <person name="Amaro C."/>
        </authorList>
    </citation>
    <scope>NUCLEOTIDE SEQUENCE</scope>
</reference>
<organism evidence="1">
    <name type="scientific">Anguilla anguilla</name>
    <name type="common">European freshwater eel</name>
    <name type="synonym">Muraena anguilla</name>
    <dbReference type="NCBI Taxonomy" id="7936"/>
    <lineage>
        <taxon>Eukaryota</taxon>
        <taxon>Metazoa</taxon>
        <taxon>Chordata</taxon>
        <taxon>Craniata</taxon>
        <taxon>Vertebrata</taxon>
        <taxon>Euteleostomi</taxon>
        <taxon>Actinopterygii</taxon>
        <taxon>Neopterygii</taxon>
        <taxon>Teleostei</taxon>
        <taxon>Anguilliformes</taxon>
        <taxon>Anguillidae</taxon>
        <taxon>Anguilla</taxon>
    </lineage>
</organism>